<protein>
    <submittedName>
        <fullName evidence="1">Uncharacterized protein</fullName>
    </submittedName>
</protein>
<organism evidence="1 2">
    <name type="scientific">Aduncisulcus paluster</name>
    <dbReference type="NCBI Taxonomy" id="2918883"/>
    <lineage>
        <taxon>Eukaryota</taxon>
        <taxon>Metamonada</taxon>
        <taxon>Carpediemonas-like organisms</taxon>
        <taxon>Aduncisulcus</taxon>
    </lineage>
</organism>
<evidence type="ECO:0000313" key="2">
    <source>
        <dbReference type="Proteomes" id="UP001057375"/>
    </source>
</evidence>
<dbReference type="EMBL" id="BQXS01010901">
    <property type="protein sequence ID" value="GKT35011.1"/>
    <property type="molecule type" value="Genomic_DNA"/>
</dbReference>
<dbReference type="Proteomes" id="UP001057375">
    <property type="component" value="Unassembled WGS sequence"/>
</dbReference>
<comment type="caution">
    <text evidence="1">The sequence shown here is derived from an EMBL/GenBank/DDBJ whole genome shotgun (WGS) entry which is preliminary data.</text>
</comment>
<sequence length="166" mass="19285">MEQYNLLKHLRKGDIDDLASISEEETKEMWKNYVSLFDKKLERRTEIAETRQRAVLTAKTNSSAEDSFDVGEKVLLMRVIRGRKTDPVNMGPFEIVRRKSKFYYIIKDINGGKNNSVHVSRLRKYHSDASEEQEKVARAADGEEYFVDKVLEHRGPSKKSIEFLVS</sequence>
<reference evidence="1" key="1">
    <citation type="submission" date="2022-03" db="EMBL/GenBank/DDBJ databases">
        <title>Draft genome sequence of Aduncisulcus paluster, a free-living microaerophilic Fornicata.</title>
        <authorList>
            <person name="Yuyama I."/>
            <person name="Kume K."/>
            <person name="Tamura T."/>
            <person name="Inagaki Y."/>
            <person name="Hashimoto T."/>
        </authorList>
    </citation>
    <scope>NUCLEOTIDE SEQUENCE</scope>
    <source>
        <strain evidence="1">NY0171</strain>
    </source>
</reference>
<name>A0ABQ5KSM3_9EUKA</name>
<accession>A0ABQ5KSM3</accession>
<gene>
    <name evidence="1" type="ORF">ADUPG1_008261</name>
</gene>
<proteinExistence type="predicted"/>
<evidence type="ECO:0000313" key="1">
    <source>
        <dbReference type="EMBL" id="GKT35011.1"/>
    </source>
</evidence>
<keyword evidence="2" id="KW-1185">Reference proteome</keyword>